<dbReference type="Gene3D" id="1.20.1440.110">
    <property type="entry name" value="acylaminoacyl peptidase"/>
    <property type="match status" value="1"/>
</dbReference>
<reference evidence="3 4" key="1">
    <citation type="submission" date="2024-03" db="EMBL/GenBank/DDBJ databases">
        <title>Draft genome sequence of Klenkia terrae.</title>
        <authorList>
            <person name="Duangmal K."/>
            <person name="Chantavorakit T."/>
        </authorList>
    </citation>
    <scope>NUCLEOTIDE SEQUENCE [LARGE SCALE GENOMIC DNA]</scope>
    <source>
        <strain evidence="3 4">JCM 17786</strain>
    </source>
</reference>
<evidence type="ECO:0000256" key="1">
    <source>
        <dbReference type="ARBA" id="ARBA00008645"/>
    </source>
</evidence>
<comment type="similarity">
    <text evidence="1">Belongs to the AB hydrolase superfamily.</text>
</comment>
<dbReference type="Proteomes" id="UP001373496">
    <property type="component" value="Unassembled WGS sequence"/>
</dbReference>
<evidence type="ECO:0000313" key="4">
    <source>
        <dbReference type="Proteomes" id="UP001373496"/>
    </source>
</evidence>
<dbReference type="EMBL" id="JBAPLV010000006">
    <property type="protein sequence ID" value="MEI4278393.1"/>
    <property type="molecule type" value="Genomic_DNA"/>
</dbReference>
<comment type="caution">
    <text evidence="3">The sequence shown here is derived from an EMBL/GenBank/DDBJ whole genome shotgun (WGS) entry which is preliminary data.</text>
</comment>
<gene>
    <name evidence="3" type="ORF">UXQ13_07935</name>
</gene>
<evidence type="ECO:0000313" key="3">
    <source>
        <dbReference type="EMBL" id="MEI4278393.1"/>
    </source>
</evidence>
<accession>A0ABU8E415</accession>
<dbReference type="PANTHER" id="PTHR22946">
    <property type="entry name" value="DIENELACTONE HYDROLASE DOMAIN-CONTAINING PROTEIN-RELATED"/>
    <property type="match status" value="1"/>
</dbReference>
<keyword evidence="2 3" id="KW-0378">Hydrolase</keyword>
<dbReference type="InterPro" id="IPR010520">
    <property type="entry name" value="FrsA-like"/>
</dbReference>
<proteinExistence type="inferred from homology"/>
<dbReference type="Pfam" id="PF06500">
    <property type="entry name" value="FrsA-like"/>
    <property type="match status" value="1"/>
</dbReference>
<dbReference type="SUPFAM" id="SSF53474">
    <property type="entry name" value="alpha/beta-Hydrolases"/>
    <property type="match status" value="1"/>
</dbReference>
<protein>
    <submittedName>
        <fullName evidence="3">Alpha/beta fold hydrolase</fullName>
    </submittedName>
</protein>
<dbReference type="InterPro" id="IPR029058">
    <property type="entry name" value="AB_hydrolase_fold"/>
</dbReference>
<dbReference type="Gene3D" id="3.40.50.1820">
    <property type="entry name" value="alpha/beta hydrolase"/>
    <property type="match status" value="1"/>
</dbReference>
<sequence>MTNNSGSAVLQPEQEMLNWGRLILDGVPYADLVSARDRDPSVTWFEHWMQTAANYERLGETAESRGHTISAGEYFVLGSLAAQYAQFLWFDDRRRAGQERKVELYRRAAPLLNPPADRFEVTVDGATVPGYVRTPSTGEGPFPTAVLLGGLESTKEESYQFEQQLLARGIATVTFDGPGQGEMFPEVPLRGDYERYTSAVVDYAEKLPEIDSSRIAVVGRSLGGHYALRSAALDDRFIACISWGGFADMDSYDEETPMTKESWKYVTASSTDEESRERVMTLMDVRSELHKLRVPTYIQHGMHDEVPVSEVEVVKQLAVDAPLTIVIEPDGDHCCHNLGPRPRIEMVDWLEEQLKPRS</sequence>
<organism evidence="3 4">
    <name type="scientific">Klenkia terrae</name>
    <dbReference type="NCBI Taxonomy" id="1052259"/>
    <lineage>
        <taxon>Bacteria</taxon>
        <taxon>Bacillati</taxon>
        <taxon>Actinomycetota</taxon>
        <taxon>Actinomycetes</taxon>
        <taxon>Geodermatophilales</taxon>
        <taxon>Geodermatophilaceae</taxon>
        <taxon>Klenkia</taxon>
    </lineage>
</organism>
<dbReference type="PANTHER" id="PTHR22946:SF12">
    <property type="entry name" value="CONIDIAL PIGMENT BIOSYNTHESIS PROTEIN AYG1 (AFU_ORTHOLOGUE AFUA_2G17550)"/>
    <property type="match status" value="1"/>
</dbReference>
<evidence type="ECO:0000256" key="2">
    <source>
        <dbReference type="ARBA" id="ARBA00022801"/>
    </source>
</evidence>
<dbReference type="InterPro" id="IPR050261">
    <property type="entry name" value="FrsA_esterase"/>
</dbReference>
<keyword evidence="4" id="KW-1185">Reference proteome</keyword>
<name>A0ABU8E415_9ACTN</name>
<dbReference type="GO" id="GO:0016787">
    <property type="term" value="F:hydrolase activity"/>
    <property type="evidence" value="ECO:0007669"/>
    <property type="project" value="UniProtKB-KW"/>
</dbReference>
<dbReference type="RefSeq" id="WP_318249996.1">
    <property type="nucleotide sequence ID" value="NZ_JBAPLV010000006.1"/>
</dbReference>